<dbReference type="FunFam" id="3.40.50.300:FF:000022">
    <property type="entry name" value="Signal recognition particle 54 kDa subunit"/>
    <property type="match status" value="1"/>
</dbReference>
<keyword evidence="14" id="KW-1185">Reference proteome</keyword>
<gene>
    <name evidence="9 13" type="primary">ffh</name>
    <name evidence="13" type="ordered locus">CLOST_1580</name>
</gene>
<keyword evidence="2 9" id="KW-0547">Nucleotide-binding</keyword>
<keyword evidence="5 9" id="KW-0342">GTP-binding</keyword>
<feature type="domain" description="Signal recognition particle SRP54 helical bundle" evidence="12">
    <location>
        <begin position="2"/>
        <end position="87"/>
    </location>
</feature>
<dbReference type="PANTHER" id="PTHR11564:SF5">
    <property type="entry name" value="SIGNAL RECOGNITION PARTICLE SUBUNIT SRP54"/>
    <property type="match status" value="1"/>
</dbReference>
<dbReference type="EMBL" id="FP565809">
    <property type="protein sequence ID" value="CBH21700.1"/>
    <property type="molecule type" value="Genomic_DNA"/>
</dbReference>
<evidence type="ECO:0000256" key="9">
    <source>
        <dbReference type="HAMAP-Rule" id="MF_00306"/>
    </source>
</evidence>
<feature type="binding site" evidence="9">
    <location>
        <begin position="108"/>
        <end position="115"/>
    </location>
    <ligand>
        <name>GTP</name>
        <dbReference type="ChEBI" id="CHEBI:37565"/>
    </ligand>
</feature>
<dbReference type="Gene3D" id="1.20.120.140">
    <property type="entry name" value="Signal recognition particle SRP54, nucleotide-binding domain"/>
    <property type="match status" value="1"/>
</dbReference>
<evidence type="ECO:0000256" key="2">
    <source>
        <dbReference type="ARBA" id="ARBA00022741"/>
    </source>
</evidence>
<keyword evidence="9" id="KW-0963">Cytoplasm</keyword>
<protein>
    <recommendedName>
        <fullName evidence="9">Signal recognition particle protein</fullName>
        <ecNumber evidence="9">3.6.5.4</ecNumber>
    </recommendedName>
    <alternativeName>
        <fullName evidence="9">Fifty-four homolog</fullName>
    </alternativeName>
</protein>
<comment type="domain">
    <text evidence="9">Composed of three domains: the N-terminal N domain, which is responsible for interactions with the ribosome, the central G domain, which binds GTP, and the C-terminal M domain, which binds the RNA and the signal sequence of the RNC.</text>
</comment>
<evidence type="ECO:0000259" key="12">
    <source>
        <dbReference type="SMART" id="SM00963"/>
    </source>
</evidence>
<dbReference type="KEGG" id="cst:CLOST_1580"/>
<dbReference type="Pfam" id="PF02881">
    <property type="entry name" value="SRP54_N"/>
    <property type="match status" value="1"/>
</dbReference>
<evidence type="ECO:0000259" key="11">
    <source>
        <dbReference type="SMART" id="SM00962"/>
    </source>
</evidence>
<keyword evidence="3 9" id="KW-0378">Hydrolase</keyword>
<keyword evidence="6 9" id="KW-0733">Signal recognition particle</keyword>
<dbReference type="Proteomes" id="UP000007041">
    <property type="component" value="Chromosome"/>
</dbReference>
<evidence type="ECO:0000256" key="6">
    <source>
        <dbReference type="ARBA" id="ARBA00023135"/>
    </source>
</evidence>
<feature type="domain" description="AAA+ ATPase" evidence="10">
    <location>
        <begin position="100"/>
        <end position="247"/>
    </location>
</feature>
<comment type="subcellular location">
    <subcellularLocation>
        <location evidence="9">Cytoplasm</location>
    </subcellularLocation>
    <text evidence="9">The SRP-RNC complex is targeted to the cytoplasmic membrane.</text>
</comment>
<dbReference type="InterPro" id="IPR036891">
    <property type="entry name" value="Signal_recog_part_SRP54_M_sf"/>
</dbReference>
<evidence type="ECO:0000256" key="8">
    <source>
        <dbReference type="ARBA" id="ARBA00048027"/>
    </source>
</evidence>
<dbReference type="SUPFAM" id="SSF52540">
    <property type="entry name" value="P-loop containing nucleoside triphosphate hydrolases"/>
    <property type="match status" value="1"/>
</dbReference>
<dbReference type="SUPFAM" id="SSF47446">
    <property type="entry name" value="Signal peptide-binding domain"/>
    <property type="match status" value="1"/>
</dbReference>
<proteinExistence type="inferred from homology"/>
<dbReference type="NCBIfam" id="TIGR00959">
    <property type="entry name" value="ffh"/>
    <property type="match status" value="1"/>
</dbReference>
<evidence type="ECO:0000256" key="5">
    <source>
        <dbReference type="ARBA" id="ARBA00023134"/>
    </source>
</evidence>
<dbReference type="STRING" id="1511.CLOST_1580"/>
<dbReference type="InterPro" id="IPR004125">
    <property type="entry name" value="Signal_recog_particle_SRP54_M"/>
</dbReference>
<comment type="similarity">
    <text evidence="1 9">Belongs to the GTP-binding SRP family. SRP54 subfamily.</text>
</comment>
<dbReference type="InterPro" id="IPR022941">
    <property type="entry name" value="SRP54"/>
</dbReference>
<evidence type="ECO:0000259" key="10">
    <source>
        <dbReference type="SMART" id="SM00382"/>
    </source>
</evidence>
<dbReference type="Gene3D" id="1.10.260.30">
    <property type="entry name" value="Signal recognition particle, SRP54 subunit, M-domain"/>
    <property type="match status" value="1"/>
</dbReference>
<dbReference type="GO" id="GO:0008312">
    <property type="term" value="F:7S RNA binding"/>
    <property type="evidence" value="ECO:0007669"/>
    <property type="project" value="InterPro"/>
</dbReference>
<accession>E3PS46</accession>
<dbReference type="PANTHER" id="PTHR11564">
    <property type="entry name" value="SIGNAL RECOGNITION PARTICLE 54K PROTEIN SRP54"/>
    <property type="match status" value="1"/>
</dbReference>
<dbReference type="InterPro" id="IPR003593">
    <property type="entry name" value="AAA+_ATPase"/>
</dbReference>
<evidence type="ECO:0000256" key="7">
    <source>
        <dbReference type="ARBA" id="ARBA00023274"/>
    </source>
</evidence>
<dbReference type="Gene3D" id="3.40.50.300">
    <property type="entry name" value="P-loop containing nucleotide triphosphate hydrolases"/>
    <property type="match status" value="1"/>
</dbReference>
<evidence type="ECO:0000256" key="3">
    <source>
        <dbReference type="ARBA" id="ARBA00022801"/>
    </source>
</evidence>
<comment type="catalytic activity">
    <reaction evidence="8 9">
        <text>GTP + H2O = GDP + phosphate + H(+)</text>
        <dbReference type="Rhea" id="RHEA:19669"/>
        <dbReference type="ChEBI" id="CHEBI:15377"/>
        <dbReference type="ChEBI" id="CHEBI:15378"/>
        <dbReference type="ChEBI" id="CHEBI:37565"/>
        <dbReference type="ChEBI" id="CHEBI:43474"/>
        <dbReference type="ChEBI" id="CHEBI:58189"/>
        <dbReference type="EC" id="3.6.5.4"/>
    </reaction>
</comment>
<keyword evidence="7 9" id="KW-0687">Ribonucleoprotein</keyword>
<evidence type="ECO:0000313" key="13">
    <source>
        <dbReference type="EMBL" id="CBH21700.1"/>
    </source>
</evidence>
<dbReference type="HAMAP" id="MF_00306">
    <property type="entry name" value="SRP54"/>
    <property type="match status" value="1"/>
</dbReference>
<dbReference type="GO" id="GO:0048500">
    <property type="term" value="C:signal recognition particle"/>
    <property type="evidence" value="ECO:0007669"/>
    <property type="project" value="UniProtKB-UniRule"/>
</dbReference>
<dbReference type="SMART" id="SM00382">
    <property type="entry name" value="AAA"/>
    <property type="match status" value="1"/>
</dbReference>
<evidence type="ECO:0000313" key="14">
    <source>
        <dbReference type="Proteomes" id="UP000007041"/>
    </source>
</evidence>
<sequence>MIFENLAEKLQSTLKNLKGKGKLTEKDVDLAMREVKLALLEADVHYKVVKDFIKKVKERSIGSEVMESLTPGQQVIKIVNEELSELMGGVQSKINISSKPPTVIMLVGLQGAGKTSTAGKLALNLKKQGKQPMLVACDVYRPAAIKQLEIVASGAGAIFYSEEGNTNPVEIATKGYEKAKTLGYDIVIIDTAGRLHIDENLMDELKNIKSSIKPHEIMLVVDSMTGQDAVNIAESFDQTLGIDGVILTKLDGDTRGGAALSIKAITKKPIKYAAVGEKLEDLEQFYPDRMASRILGMGDVMSLIEKAQSAFDEDKAKEMQAKMKSADFTFDDFLDQMQQIKKMGPLKNLLEMIPGMSQMKQLKDVDIDDKELVKIEAIIQSMTKKERQNPSIINASRKKRIAMGSGTHVSQVNRLLKQFEESKKMMKQFTNMSKSMKKGKMKFPFPGL</sequence>
<dbReference type="GO" id="GO:0006614">
    <property type="term" value="P:SRP-dependent cotranslational protein targeting to membrane"/>
    <property type="evidence" value="ECO:0007669"/>
    <property type="project" value="InterPro"/>
</dbReference>
<dbReference type="InterPro" id="IPR027417">
    <property type="entry name" value="P-loop_NTPase"/>
</dbReference>
<evidence type="ECO:0000256" key="4">
    <source>
        <dbReference type="ARBA" id="ARBA00022884"/>
    </source>
</evidence>
<name>E3PS46_ACESD</name>
<feature type="binding site" evidence="9">
    <location>
        <begin position="190"/>
        <end position="194"/>
    </location>
    <ligand>
        <name>GTP</name>
        <dbReference type="ChEBI" id="CHEBI:37565"/>
    </ligand>
</feature>
<dbReference type="SMART" id="SM00962">
    <property type="entry name" value="SRP54"/>
    <property type="match status" value="1"/>
</dbReference>
<keyword evidence="4 9" id="KW-0694">RNA-binding</keyword>
<dbReference type="InterPro" id="IPR042101">
    <property type="entry name" value="SRP54_N_sf"/>
</dbReference>
<organism evidence="13 14">
    <name type="scientific">Acetoanaerobium sticklandii (strain ATCC 12662 / DSM 519 / JCM 1433 / CCUG 9281 / NCIMB 10654 / HF)</name>
    <name type="common">Clostridium sticklandii</name>
    <dbReference type="NCBI Taxonomy" id="499177"/>
    <lineage>
        <taxon>Bacteria</taxon>
        <taxon>Bacillati</taxon>
        <taxon>Bacillota</taxon>
        <taxon>Clostridia</taxon>
        <taxon>Peptostreptococcales</taxon>
        <taxon>Filifactoraceae</taxon>
        <taxon>Acetoanaerobium</taxon>
    </lineage>
</organism>
<dbReference type="InterPro" id="IPR004780">
    <property type="entry name" value="SRP"/>
</dbReference>
<feature type="domain" description="SRP54-type proteins GTP-binding" evidence="11">
    <location>
        <begin position="101"/>
        <end position="296"/>
    </location>
</feature>
<dbReference type="GO" id="GO:0003924">
    <property type="term" value="F:GTPase activity"/>
    <property type="evidence" value="ECO:0007669"/>
    <property type="project" value="UniProtKB-UniRule"/>
</dbReference>
<comment type="function">
    <text evidence="9">Involved in targeting and insertion of nascent membrane proteins into the cytoplasmic membrane. Binds to the hydrophobic signal sequence of the ribosome-nascent chain (RNC) as it emerges from the ribosomes. The SRP-RNC complex is then targeted to the cytoplasmic membrane where it interacts with the SRP receptor FtsY.</text>
</comment>
<reference evidence="14" key="1">
    <citation type="journal article" date="2010" name="BMC Genomics">
        <title>Clostridium sticklandii, a specialist in amino acid degradation:revisiting its metabolism through its genome sequence.</title>
        <authorList>
            <person name="Fonknechten N."/>
            <person name="Chaussonnerie S."/>
            <person name="Tricot S."/>
            <person name="Lajus A."/>
            <person name="Andreesen J.R."/>
            <person name="Perchat N."/>
            <person name="Pelletier E."/>
            <person name="Gouyvenoux M."/>
            <person name="Barbe V."/>
            <person name="Salanoubat M."/>
            <person name="Le Paslier D."/>
            <person name="Weissenbach J."/>
            <person name="Cohen G.N."/>
            <person name="Kreimeyer A."/>
        </authorList>
    </citation>
    <scope>NUCLEOTIDE SEQUENCE [LARGE SCALE GENOMIC DNA]</scope>
    <source>
        <strain evidence="14">ATCC 12662 / DSM 519 / JCM 1433 / CCUG 9281 / NCIMB 10654 / HF</strain>
    </source>
</reference>
<dbReference type="EC" id="3.6.5.4" evidence="9"/>
<dbReference type="eggNOG" id="COG0541">
    <property type="taxonomic scope" value="Bacteria"/>
</dbReference>
<dbReference type="Pfam" id="PF02978">
    <property type="entry name" value="SRP_SPB"/>
    <property type="match status" value="1"/>
</dbReference>
<dbReference type="AlphaFoldDB" id="E3PS46"/>
<dbReference type="InterPro" id="IPR000897">
    <property type="entry name" value="SRP54_GTPase_dom"/>
</dbReference>
<dbReference type="InterPro" id="IPR013822">
    <property type="entry name" value="Signal_recog_particl_SRP54_hlx"/>
</dbReference>
<comment type="subunit">
    <text evidence="9">Part of the signal recognition particle protein translocation system, which is composed of SRP and FtsY.</text>
</comment>
<dbReference type="HOGENOM" id="CLU_009301_6_0_9"/>
<evidence type="ECO:0000256" key="1">
    <source>
        <dbReference type="ARBA" id="ARBA00005450"/>
    </source>
</evidence>
<dbReference type="GO" id="GO:0005525">
    <property type="term" value="F:GTP binding"/>
    <property type="evidence" value="ECO:0007669"/>
    <property type="project" value="UniProtKB-UniRule"/>
</dbReference>
<dbReference type="CDD" id="cd18539">
    <property type="entry name" value="SRP_G"/>
    <property type="match status" value="1"/>
</dbReference>
<dbReference type="Pfam" id="PF00448">
    <property type="entry name" value="SRP54"/>
    <property type="match status" value="1"/>
</dbReference>
<dbReference type="SMART" id="SM00963">
    <property type="entry name" value="SRP54_N"/>
    <property type="match status" value="1"/>
</dbReference>
<feature type="binding site" evidence="9">
    <location>
        <begin position="248"/>
        <end position="251"/>
    </location>
    <ligand>
        <name>GTP</name>
        <dbReference type="ChEBI" id="CHEBI:37565"/>
    </ligand>
</feature>